<proteinExistence type="predicted"/>
<sequence length="260" mass="29347">MMNRHFMTLLACSLSLPTWAADVTRTDTNPVQRQSLTHTSTATSTEHTQTQAKQLGLTQRDIIKAKNWGLTLAQWSRYKSLMAYSPRGTWSKDIDPITALGVSADTEQEREHYARLLLKIEAQRIAKEVAFENTRKRIAQQMFKDQPIVRLPRPSKKPAFTDYVALFAARTCPKSCQTFLRGAIESTPAYAKIDLYIVGATQESHIHQWVTQLAINPALIAQGRITVNYDAGKAQQLKLKSLPARLVVSHKGEIKDETYH</sequence>
<feature type="signal peptide" evidence="1">
    <location>
        <begin position="1"/>
        <end position="20"/>
    </location>
</feature>
<protein>
    <submittedName>
        <fullName evidence="2">TIGR03759 family integrating conjugative element protein</fullName>
    </submittedName>
</protein>
<organism evidence="2 3">
    <name type="scientific">Motilimonas pumila</name>
    <dbReference type="NCBI Taxonomy" id="2303987"/>
    <lineage>
        <taxon>Bacteria</taxon>
        <taxon>Pseudomonadati</taxon>
        <taxon>Pseudomonadota</taxon>
        <taxon>Gammaproteobacteria</taxon>
        <taxon>Alteromonadales</taxon>
        <taxon>Alteromonadales genera incertae sedis</taxon>
        <taxon>Motilimonas</taxon>
    </lineage>
</organism>
<dbReference type="NCBIfam" id="TIGR03759">
    <property type="entry name" value="conj_TIGR03759"/>
    <property type="match status" value="1"/>
</dbReference>
<name>A0A418YA60_9GAMM</name>
<evidence type="ECO:0000256" key="1">
    <source>
        <dbReference type="SAM" id="SignalP"/>
    </source>
</evidence>
<reference evidence="2 3" key="1">
    <citation type="submission" date="2018-09" db="EMBL/GenBank/DDBJ databases">
        <authorList>
            <person name="Wang F."/>
        </authorList>
    </citation>
    <scope>NUCLEOTIDE SEQUENCE [LARGE SCALE GENOMIC DNA]</scope>
    <source>
        <strain evidence="2 3">PLHSC7-2</strain>
    </source>
</reference>
<dbReference type="AlphaFoldDB" id="A0A418YA60"/>
<gene>
    <name evidence="2" type="ORF">D1Z90_18570</name>
</gene>
<evidence type="ECO:0000313" key="2">
    <source>
        <dbReference type="EMBL" id="RJG38978.1"/>
    </source>
</evidence>
<dbReference type="InterPro" id="IPR022293">
    <property type="entry name" value="Integrating-conj_element"/>
</dbReference>
<dbReference type="Proteomes" id="UP000283255">
    <property type="component" value="Unassembled WGS sequence"/>
</dbReference>
<keyword evidence="1" id="KW-0732">Signal</keyword>
<keyword evidence="3" id="KW-1185">Reference proteome</keyword>
<dbReference type="EMBL" id="QZCH01000037">
    <property type="protein sequence ID" value="RJG38978.1"/>
    <property type="molecule type" value="Genomic_DNA"/>
</dbReference>
<evidence type="ECO:0000313" key="3">
    <source>
        <dbReference type="Proteomes" id="UP000283255"/>
    </source>
</evidence>
<feature type="chain" id="PRO_5019418393" evidence="1">
    <location>
        <begin position="21"/>
        <end position="260"/>
    </location>
</feature>
<reference evidence="2 3" key="2">
    <citation type="submission" date="2019-01" db="EMBL/GenBank/DDBJ databases">
        <title>Motilimonas pumilus sp. nov., isolated from the gut of sea cucumber (Apostichopus japonicus).</title>
        <authorList>
            <person name="Wang F.-Q."/>
            <person name="Ren L.-H."/>
            <person name="Lin Y.-W."/>
            <person name="Sun G.-H."/>
            <person name="Du Z.-J."/>
            <person name="Zhao J.-X."/>
            <person name="Liu X.-J."/>
            <person name="Liu L.-J."/>
        </authorList>
    </citation>
    <scope>NUCLEOTIDE SEQUENCE [LARGE SCALE GENOMIC DNA]</scope>
    <source>
        <strain evidence="2 3">PLHSC7-2</strain>
    </source>
</reference>
<comment type="caution">
    <text evidence="2">The sequence shown here is derived from an EMBL/GenBank/DDBJ whole genome shotgun (WGS) entry which is preliminary data.</text>
</comment>
<accession>A0A418YA60</accession>